<accession>A0A1J0LV49</accession>
<reference evidence="3" key="1">
    <citation type="submission" date="2016-06" db="EMBL/GenBank/DDBJ databases">
        <title>Whole genome sequencing of Thermus brockianus strain GE-1.</title>
        <authorList>
            <person name="Schaefers C."/>
            <person name="Blank S."/>
            <person name="Wiebusch S."/>
            <person name="Elleuche S."/>
            <person name="Antranikian G."/>
        </authorList>
    </citation>
    <scope>NUCLEOTIDE SEQUENCE [LARGE SCALE GENOMIC DNA]</scope>
    <source>
        <strain evidence="3">GE-1</strain>
    </source>
</reference>
<evidence type="ECO:0000313" key="3">
    <source>
        <dbReference type="Proteomes" id="UP000182993"/>
    </source>
</evidence>
<feature type="transmembrane region" description="Helical" evidence="1">
    <location>
        <begin position="44"/>
        <end position="62"/>
    </location>
</feature>
<dbReference type="KEGG" id="tbc:A0O31_01170"/>
<evidence type="ECO:0008006" key="4">
    <source>
        <dbReference type="Google" id="ProtNLM"/>
    </source>
</evidence>
<sequence>MRLEPRREGNPRRFFLGLLALALLLHALALFLFAQEDPEGLPLFAALLLLELPLTAALLYAVSRLPERFYYELEGPTLAVHLPFGRRVVHVGEVEAVRPWRYALPWWTWKGEVAMPGYHRRRLRLLGRPAEALVGARRGEGVLLLMKDGTALLLNPLDPRPLLFWKERA</sequence>
<proteinExistence type="predicted"/>
<keyword evidence="1" id="KW-0812">Transmembrane</keyword>
<evidence type="ECO:0000313" key="2">
    <source>
        <dbReference type="EMBL" id="APD09311.1"/>
    </source>
</evidence>
<name>A0A1J0LV49_THEBO</name>
<dbReference type="RefSeq" id="WP_071677037.1">
    <property type="nucleotide sequence ID" value="NZ_CP016312.1"/>
</dbReference>
<dbReference type="AlphaFoldDB" id="A0A1J0LV49"/>
<keyword evidence="1" id="KW-0472">Membrane</keyword>
<dbReference type="Proteomes" id="UP000182993">
    <property type="component" value="Chromosome"/>
</dbReference>
<evidence type="ECO:0000256" key="1">
    <source>
        <dbReference type="SAM" id="Phobius"/>
    </source>
</evidence>
<organism evidence="2 3">
    <name type="scientific">Thermus brockianus</name>
    <dbReference type="NCBI Taxonomy" id="56956"/>
    <lineage>
        <taxon>Bacteria</taxon>
        <taxon>Thermotogati</taxon>
        <taxon>Deinococcota</taxon>
        <taxon>Deinococci</taxon>
        <taxon>Thermales</taxon>
        <taxon>Thermaceae</taxon>
        <taxon>Thermus</taxon>
    </lineage>
</organism>
<dbReference type="EMBL" id="CP016312">
    <property type="protein sequence ID" value="APD09311.1"/>
    <property type="molecule type" value="Genomic_DNA"/>
</dbReference>
<gene>
    <name evidence="2" type="ORF">A0O31_01170</name>
</gene>
<protein>
    <recommendedName>
        <fullName evidence="4">Bacterial Pleckstrin homology domain-containing protein</fullName>
    </recommendedName>
</protein>
<dbReference type="STRING" id="56956.A0O31_01170"/>
<dbReference type="OrthoDB" id="32462at2"/>
<keyword evidence="1" id="KW-1133">Transmembrane helix</keyword>